<keyword evidence="1" id="KW-0812">Transmembrane</keyword>
<protein>
    <recommendedName>
        <fullName evidence="4">Transmembrane protein</fullName>
    </recommendedName>
</protein>
<proteinExistence type="predicted"/>
<comment type="caution">
    <text evidence="2">The sequence shown here is derived from an EMBL/GenBank/DDBJ whole genome shotgun (WGS) entry which is preliminary data.</text>
</comment>
<dbReference type="EMBL" id="JANQDX010000012">
    <property type="protein sequence ID" value="KAL0914922.1"/>
    <property type="molecule type" value="Genomic_DNA"/>
</dbReference>
<evidence type="ECO:0008006" key="4">
    <source>
        <dbReference type="Google" id="ProtNLM"/>
    </source>
</evidence>
<keyword evidence="1" id="KW-0472">Membrane</keyword>
<organism evidence="2 3">
    <name type="scientific">Dendrobium thyrsiflorum</name>
    <name type="common">Pinecone-like raceme dendrobium</name>
    <name type="synonym">Orchid</name>
    <dbReference type="NCBI Taxonomy" id="117978"/>
    <lineage>
        <taxon>Eukaryota</taxon>
        <taxon>Viridiplantae</taxon>
        <taxon>Streptophyta</taxon>
        <taxon>Embryophyta</taxon>
        <taxon>Tracheophyta</taxon>
        <taxon>Spermatophyta</taxon>
        <taxon>Magnoliopsida</taxon>
        <taxon>Liliopsida</taxon>
        <taxon>Asparagales</taxon>
        <taxon>Orchidaceae</taxon>
        <taxon>Epidendroideae</taxon>
        <taxon>Malaxideae</taxon>
        <taxon>Dendrobiinae</taxon>
        <taxon>Dendrobium</taxon>
    </lineage>
</organism>
<sequence>MLCRMVLGGITLKASSGGVFHFSLTSAVTTEQYTNPNSVEIEIAFAGLFVFSCFAGGNCWLVLVRLFLKMLEWLLCRRATQKFRLPASPTATSSSIKASTAIKIKVLISICINITIFLIVDRAAFSLATLAFHHLHHCPMAFFFPTTPFIPRACGPFLEEITNYGCHHLHLY</sequence>
<evidence type="ECO:0000256" key="1">
    <source>
        <dbReference type="SAM" id="Phobius"/>
    </source>
</evidence>
<name>A0ABD0UWU1_DENTH</name>
<evidence type="ECO:0000313" key="3">
    <source>
        <dbReference type="Proteomes" id="UP001552299"/>
    </source>
</evidence>
<gene>
    <name evidence="2" type="ORF">M5K25_015312</name>
</gene>
<dbReference type="Proteomes" id="UP001552299">
    <property type="component" value="Unassembled WGS sequence"/>
</dbReference>
<dbReference type="AlphaFoldDB" id="A0ABD0UWU1"/>
<feature type="transmembrane region" description="Helical" evidence="1">
    <location>
        <begin position="43"/>
        <end position="68"/>
    </location>
</feature>
<evidence type="ECO:0000313" key="2">
    <source>
        <dbReference type="EMBL" id="KAL0914922.1"/>
    </source>
</evidence>
<keyword evidence="3" id="KW-1185">Reference proteome</keyword>
<reference evidence="2 3" key="1">
    <citation type="journal article" date="2024" name="Plant Biotechnol. J.">
        <title>Dendrobium thyrsiflorum genome and its molecular insights into genes involved in important horticultural traits.</title>
        <authorList>
            <person name="Chen B."/>
            <person name="Wang J.Y."/>
            <person name="Zheng P.J."/>
            <person name="Li K.L."/>
            <person name="Liang Y.M."/>
            <person name="Chen X.F."/>
            <person name="Zhang C."/>
            <person name="Zhao X."/>
            <person name="He X."/>
            <person name="Zhang G.Q."/>
            <person name="Liu Z.J."/>
            <person name="Xu Q."/>
        </authorList>
    </citation>
    <scope>NUCLEOTIDE SEQUENCE [LARGE SCALE GENOMIC DNA]</scope>
    <source>
        <strain evidence="2">GZMU011</strain>
    </source>
</reference>
<accession>A0ABD0UWU1</accession>
<keyword evidence="1" id="KW-1133">Transmembrane helix</keyword>
<feature type="transmembrane region" description="Helical" evidence="1">
    <location>
        <begin position="106"/>
        <end position="132"/>
    </location>
</feature>